<gene>
    <name evidence="1" type="ORF">ACFYNQ_39190</name>
</gene>
<evidence type="ECO:0000313" key="2">
    <source>
        <dbReference type="Proteomes" id="UP001601303"/>
    </source>
</evidence>
<evidence type="ECO:0000313" key="1">
    <source>
        <dbReference type="EMBL" id="MFE9604556.1"/>
    </source>
</evidence>
<protein>
    <submittedName>
        <fullName evidence="1">Uncharacterized protein</fullName>
    </submittedName>
</protein>
<keyword evidence="2" id="KW-1185">Reference proteome</keyword>
<name>A0ABW6MEL3_9ACTN</name>
<dbReference type="RefSeq" id="WP_388113488.1">
    <property type="nucleotide sequence ID" value="NZ_JBIAHM010000016.1"/>
</dbReference>
<organism evidence="1 2">
    <name type="scientific">Streptomyces hokutonensis</name>
    <dbReference type="NCBI Taxonomy" id="1306990"/>
    <lineage>
        <taxon>Bacteria</taxon>
        <taxon>Bacillati</taxon>
        <taxon>Actinomycetota</taxon>
        <taxon>Actinomycetes</taxon>
        <taxon>Kitasatosporales</taxon>
        <taxon>Streptomycetaceae</taxon>
        <taxon>Streptomyces</taxon>
    </lineage>
</organism>
<accession>A0ABW6MEL3</accession>
<comment type="caution">
    <text evidence="1">The sequence shown here is derived from an EMBL/GenBank/DDBJ whole genome shotgun (WGS) entry which is preliminary data.</text>
</comment>
<sequence>MPGRPLMPESAPRLYIGNAVTYTGPFTEMHDRPLAVLHCNSMGSCEACREWTLNNEGADREHFLVADPTSGRYVRHADRASLSLIPHEWPEDTVPFSINGYWYAAAYATAGGSERTRTVHFYTAHDVMGRTWCHFPEITPEIRRLDEQGRRRPV</sequence>
<dbReference type="EMBL" id="JBIAHM010000016">
    <property type="protein sequence ID" value="MFE9604556.1"/>
    <property type="molecule type" value="Genomic_DNA"/>
</dbReference>
<dbReference type="Proteomes" id="UP001601303">
    <property type="component" value="Unassembled WGS sequence"/>
</dbReference>
<reference evidence="1 2" key="1">
    <citation type="submission" date="2024-10" db="EMBL/GenBank/DDBJ databases">
        <title>The Natural Products Discovery Center: Release of the First 8490 Sequenced Strains for Exploring Actinobacteria Biosynthetic Diversity.</title>
        <authorList>
            <person name="Kalkreuter E."/>
            <person name="Kautsar S.A."/>
            <person name="Yang D."/>
            <person name="Bader C.D."/>
            <person name="Teijaro C.N."/>
            <person name="Fluegel L."/>
            <person name="Davis C.M."/>
            <person name="Simpson J.R."/>
            <person name="Lauterbach L."/>
            <person name="Steele A.D."/>
            <person name="Gui C."/>
            <person name="Meng S."/>
            <person name="Li G."/>
            <person name="Viehrig K."/>
            <person name="Ye F."/>
            <person name="Su P."/>
            <person name="Kiefer A.F."/>
            <person name="Nichols A."/>
            <person name="Cepeda A.J."/>
            <person name="Yan W."/>
            <person name="Fan B."/>
            <person name="Jiang Y."/>
            <person name="Adhikari A."/>
            <person name="Zheng C.-J."/>
            <person name="Schuster L."/>
            <person name="Cowan T.M."/>
            <person name="Smanski M.J."/>
            <person name="Chevrette M.G."/>
            <person name="De Carvalho L.P.S."/>
            <person name="Shen B."/>
        </authorList>
    </citation>
    <scope>NUCLEOTIDE SEQUENCE [LARGE SCALE GENOMIC DNA]</scope>
    <source>
        <strain evidence="1 2">NPDC006488</strain>
    </source>
</reference>
<proteinExistence type="predicted"/>